<gene>
    <name evidence="1" type="ORF">LCGC14_1495600</name>
</gene>
<comment type="caution">
    <text evidence="1">The sequence shown here is derived from an EMBL/GenBank/DDBJ whole genome shotgun (WGS) entry which is preliminary data.</text>
</comment>
<accession>A0A0F9J5I5</accession>
<dbReference type="EMBL" id="LAZR01010797">
    <property type="protein sequence ID" value="KKM65009.1"/>
    <property type="molecule type" value="Genomic_DNA"/>
</dbReference>
<protein>
    <submittedName>
        <fullName evidence="1">Uncharacterized protein</fullName>
    </submittedName>
</protein>
<dbReference type="AlphaFoldDB" id="A0A0F9J5I5"/>
<reference evidence="1" key="1">
    <citation type="journal article" date="2015" name="Nature">
        <title>Complex archaea that bridge the gap between prokaryotes and eukaryotes.</title>
        <authorList>
            <person name="Spang A."/>
            <person name="Saw J.H."/>
            <person name="Jorgensen S.L."/>
            <person name="Zaremba-Niedzwiedzka K."/>
            <person name="Martijn J."/>
            <person name="Lind A.E."/>
            <person name="van Eijk R."/>
            <person name="Schleper C."/>
            <person name="Guy L."/>
            <person name="Ettema T.J."/>
        </authorList>
    </citation>
    <scope>NUCLEOTIDE SEQUENCE</scope>
</reference>
<evidence type="ECO:0000313" key="1">
    <source>
        <dbReference type="EMBL" id="KKM65009.1"/>
    </source>
</evidence>
<sequence length="62" mass="6592">MCKVLVPLIKDNPLVAVVLHFQDGAALRQVFTPPVEQVNAMAALGLMVARLGGELNLGPEPE</sequence>
<organism evidence="1">
    <name type="scientific">marine sediment metagenome</name>
    <dbReference type="NCBI Taxonomy" id="412755"/>
    <lineage>
        <taxon>unclassified sequences</taxon>
        <taxon>metagenomes</taxon>
        <taxon>ecological metagenomes</taxon>
    </lineage>
</organism>
<proteinExistence type="predicted"/>
<name>A0A0F9J5I5_9ZZZZ</name>